<dbReference type="Gene3D" id="3.40.50.2300">
    <property type="match status" value="1"/>
</dbReference>
<evidence type="ECO:0000313" key="6">
    <source>
        <dbReference type="Proteomes" id="UP001597185"/>
    </source>
</evidence>
<evidence type="ECO:0000313" key="5">
    <source>
        <dbReference type="EMBL" id="MFD1569457.1"/>
    </source>
</evidence>
<evidence type="ECO:0000259" key="4">
    <source>
        <dbReference type="PROSITE" id="PS50110"/>
    </source>
</evidence>
<name>A0ABD6BWD1_9EURY</name>
<evidence type="ECO:0000256" key="2">
    <source>
        <dbReference type="PROSITE-ProRule" id="PRU00169"/>
    </source>
</evidence>
<dbReference type="SMART" id="SM00448">
    <property type="entry name" value="REC"/>
    <property type="match status" value="1"/>
</dbReference>
<keyword evidence="1" id="KW-0597">Phosphoprotein</keyword>
<dbReference type="Pfam" id="PF00072">
    <property type="entry name" value="Response_reg"/>
    <property type="match status" value="1"/>
</dbReference>
<dbReference type="EMBL" id="JBHUDB010000001">
    <property type="protein sequence ID" value="MFD1569457.1"/>
    <property type="molecule type" value="Genomic_DNA"/>
</dbReference>
<dbReference type="RefSeq" id="WP_256417287.1">
    <property type="nucleotide sequence ID" value="NZ_JANHDL010000002.1"/>
</dbReference>
<dbReference type="InterPro" id="IPR050595">
    <property type="entry name" value="Bact_response_regulator"/>
</dbReference>
<dbReference type="InterPro" id="IPR001789">
    <property type="entry name" value="Sig_transdc_resp-reg_receiver"/>
</dbReference>
<comment type="caution">
    <text evidence="5">The sequence shown here is derived from an EMBL/GenBank/DDBJ whole genome shotgun (WGS) entry which is preliminary data.</text>
</comment>
<feature type="compositionally biased region" description="Low complexity" evidence="3">
    <location>
        <begin position="1"/>
        <end position="18"/>
    </location>
</feature>
<gene>
    <name evidence="5" type="ORF">ACFR9T_02435</name>
</gene>
<feature type="region of interest" description="Disordered" evidence="3">
    <location>
        <begin position="1"/>
        <end position="29"/>
    </location>
</feature>
<comment type="caution">
    <text evidence="2">Lacks conserved residue(s) required for the propagation of feature annotation.</text>
</comment>
<reference evidence="5 6" key="1">
    <citation type="journal article" date="2019" name="Int. J. Syst. Evol. Microbiol.">
        <title>The Global Catalogue of Microorganisms (GCM) 10K type strain sequencing project: providing services to taxonomists for standard genome sequencing and annotation.</title>
        <authorList>
            <consortium name="The Broad Institute Genomics Platform"/>
            <consortium name="The Broad Institute Genome Sequencing Center for Infectious Disease"/>
            <person name="Wu L."/>
            <person name="Ma J."/>
        </authorList>
    </citation>
    <scope>NUCLEOTIDE SEQUENCE [LARGE SCALE GENOMIC DNA]</scope>
    <source>
        <strain evidence="5 6">CGMCC 1.12689</strain>
    </source>
</reference>
<dbReference type="InterPro" id="IPR011006">
    <property type="entry name" value="CheY-like_superfamily"/>
</dbReference>
<accession>A0ABD6BWD1</accession>
<evidence type="ECO:0000256" key="1">
    <source>
        <dbReference type="ARBA" id="ARBA00022553"/>
    </source>
</evidence>
<dbReference type="SUPFAM" id="SSF52172">
    <property type="entry name" value="CheY-like"/>
    <property type="match status" value="1"/>
</dbReference>
<keyword evidence="6" id="KW-1185">Reference proteome</keyword>
<proteinExistence type="predicted"/>
<dbReference type="PANTHER" id="PTHR44591">
    <property type="entry name" value="STRESS RESPONSE REGULATOR PROTEIN 1"/>
    <property type="match status" value="1"/>
</dbReference>
<sequence>MTGHSHSSTTDSTTDCSTLKPHSHDDSAPIEILHVEPSSRVAELLAAFADRTSDRFVVRSVDRVATALAAADGADCVVTEQRLPDGTGIELLDDLRRGGSDRPIVFHTTCRGAAVEAEASAAGADAYVRKTASRGQYDAILDRVRSLVREDRISERTAAPATDPVVSRRAED</sequence>
<evidence type="ECO:0000256" key="3">
    <source>
        <dbReference type="SAM" id="MobiDB-lite"/>
    </source>
</evidence>
<feature type="region of interest" description="Disordered" evidence="3">
    <location>
        <begin position="152"/>
        <end position="172"/>
    </location>
</feature>
<organism evidence="5 6">
    <name type="scientific">Halorubrum laminariae</name>
    <dbReference type="NCBI Taxonomy" id="1433523"/>
    <lineage>
        <taxon>Archaea</taxon>
        <taxon>Methanobacteriati</taxon>
        <taxon>Methanobacteriota</taxon>
        <taxon>Stenosarchaea group</taxon>
        <taxon>Halobacteria</taxon>
        <taxon>Halobacteriales</taxon>
        <taxon>Haloferacaceae</taxon>
        <taxon>Halorubrum</taxon>
    </lineage>
</organism>
<protein>
    <submittedName>
        <fullName evidence="5">Response regulator</fullName>
    </submittedName>
</protein>
<dbReference type="AlphaFoldDB" id="A0ABD6BWD1"/>
<dbReference type="PROSITE" id="PS50110">
    <property type="entry name" value="RESPONSE_REGULATORY"/>
    <property type="match status" value="1"/>
</dbReference>
<feature type="domain" description="Response regulatory" evidence="4">
    <location>
        <begin position="31"/>
        <end position="145"/>
    </location>
</feature>
<dbReference type="PANTHER" id="PTHR44591:SF25">
    <property type="entry name" value="CHEMOTAXIS TWO-COMPONENT RESPONSE REGULATOR"/>
    <property type="match status" value="1"/>
</dbReference>
<dbReference type="Proteomes" id="UP001597185">
    <property type="component" value="Unassembled WGS sequence"/>
</dbReference>